<organism evidence="3 4">
    <name type="scientific">Amphimedon queenslandica</name>
    <name type="common">Sponge</name>
    <dbReference type="NCBI Taxonomy" id="400682"/>
    <lineage>
        <taxon>Eukaryota</taxon>
        <taxon>Metazoa</taxon>
        <taxon>Porifera</taxon>
        <taxon>Demospongiae</taxon>
        <taxon>Heteroscleromorpha</taxon>
        <taxon>Haplosclerida</taxon>
        <taxon>Niphatidae</taxon>
        <taxon>Amphimedon</taxon>
    </lineage>
</organism>
<evidence type="ECO:0000313" key="3">
    <source>
        <dbReference type="EnsemblMetazoa" id="XP_019848952.1"/>
    </source>
</evidence>
<dbReference type="PANTHER" id="PTHR10887">
    <property type="entry name" value="DNA2/NAM7 HELICASE FAMILY"/>
    <property type="match status" value="1"/>
</dbReference>
<accession>A0AAN0IWL8</accession>
<dbReference type="GO" id="GO:0004386">
    <property type="term" value="F:helicase activity"/>
    <property type="evidence" value="ECO:0007669"/>
    <property type="project" value="InterPro"/>
</dbReference>
<dbReference type="InterPro" id="IPR027417">
    <property type="entry name" value="P-loop_NTPase"/>
</dbReference>
<dbReference type="EnsemblMetazoa" id="XM_019993393.1">
    <property type="protein sequence ID" value="XP_019848952.1"/>
    <property type="gene ID" value="LOC109580354"/>
</dbReference>
<dbReference type="InterPro" id="IPR041677">
    <property type="entry name" value="DNA2/NAM7_AAA_11"/>
</dbReference>
<reference evidence="3" key="2">
    <citation type="submission" date="2024-06" db="UniProtKB">
        <authorList>
            <consortium name="EnsemblMetazoa"/>
        </authorList>
    </citation>
    <scope>IDENTIFICATION</scope>
</reference>
<dbReference type="Pfam" id="PF00531">
    <property type="entry name" value="Death"/>
    <property type="match status" value="1"/>
</dbReference>
<dbReference type="GO" id="GO:0007165">
    <property type="term" value="P:signal transduction"/>
    <property type="evidence" value="ECO:0007669"/>
    <property type="project" value="InterPro"/>
</dbReference>
<feature type="domain" description="Death" evidence="2">
    <location>
        <begin position="42"/>
        <end position="106"/>
    </location>
</feature>
<feature type="region of interest" description="Disordered" evidence="1">
    <location>
        <begin position="1446"/>
        <end position="1550"/>
    </location>
</feature>
<feature type="region of interest" description="Disordered" evidence="1">
    <location>
        <begin position="674"/>
        <end position="703"/>
    </location>
</feature>
<keyword evidence="4" id="KW-1185">Reference proteome</keyword>
<dbReference type="Proteomes" id="UP000007879">
    <property type="component" value="Unassembled WGS sequence"/>
</dbReference>
<dbReference type="PROSITE" id="PS50017">
    <property type="entry name" value="DEATH_DOMAIN"/>
    <property type="match status" value="1"/>
</dbReference>
<evidence type="ECO:0000313" key="4">
    <source>
        <dbReference type="Proteomes" id="UP000007879"/>
    </source>
</evidence>
<reference evidence="4" key="1">
    <citation type="journal article" date="2010" name="Nature">
        <title>The Amphimedon queenslandica genome and the evolution of animal complexity.</title>
        <authorList>
            <person name="Srivastava M."/>
            <person name="Simakov O."/>
            <person name="Chapman J."/>
            <person name="Fahey B."/>
            <person name="Gauthier M.E."/>
            <person name="Mitros T."/>
            <person name="Richards G.S."/>
            <person name="Conaco C."/>
            <person name="Dacre M."/>
            <person name="Hellsten U."/>
            <person name="Larroux C."/>
            <person name="Putnam N.H."/>
            <person name="Stanke M."/>
            <person name="Adamska M."/>
            <person name="Darling A."/>
            <person name="Degnan S.M."/>
            <person name="Oakley T.H."/>
            <person name="Plachetzki D.C."/>
            <person name="Zhai Y."/>
            <person name="Adamski M."/>
            <person name="Calcino A."/>
            <person name="Cummins S.F."/>
            <person name="Goodstein D.M."/>
            <person name="Harris C."/>
            <person name="Jackson D.J."/>
            <person name="Leys S.P."/>
            <person name="Shu S."/>
            <person name="Woodcroft B.J."/>
            <person name="Vervoort M."/>
            <person name="Kosik K.S."/>
            <person name="Manning G."/>
            <person name="Degnan B.M."/>
            <person name="Rokhsar D.S."/>
        </authorList>
    </citation>
    <scope>NUCLEOTIDE SEQUENCE [LARGE SCALE GENOMIC DNA]</scope>
</reference>
<dbReference type="InterPro" id="IPR041679">
    <property type="entry name" value="DNA2/NAM7-like_C"/>
</dbReference>
<dbReference type="Pfam" id="PF13086">
    <property type="entry name" value="AAA_11"/>
    <property type="match status" value="1"/>
</dbReference>
<dbReference type="PANTHER" id="PTHR10887:SF495">
    <property type="entry name" value="HELICASE SENATAXIN ISOFORM X1-RELATED"/>
    <property type="match status" value="1"/>
</dbReference>
<protein>
    <recommendedName>
        <fullName evidence="2">Death domain-containing protein</fullName>
    </recommendedName>
</protein>
<name>A0AAN0IWL8_AMPQE</name>
<feature type="compositionally biased region" description="Polar residues" evidence="1">
    <location>
        <begin position="1494"/>
        <end position="1507"/>
    </location>
</feature>
<feature type="compositionally biased region" description="Basic and acidic residues" evidence="1">
    <location>
        <begin position="1525"/>
        <end position="1550"/>
    </location>
</feature>
<gene>
    <name evidence="3" type="primary">109580354</name>
</gene>
<proteinExistence type="predicted"/>
<dbReference type="InterPro" id="IPR011029">
    <property type="entry name" value="DEATH-like_dom_sf"/>
</dbReference>
<evidence type="ECO:0000259" key="2">
    <source>
        <dbReference type="PROSITE" id="PS50017"/>
    </source>
</evidence>
<dbReference type="CDD" id="cd01670">
    <property type="entry name" value="Death"/>
    <property type="match status" value="1"/>
</dbReference>
<dbReference type="SUPFAM" id="SSF52540">
    <property type="entry name" value="P-loop containing nucleoside triphosphate hydrolases"/>
    <property type="match status" value="1"/>
</dbReference>
<dbReference type="Pfam" id="PF13087">
    <property type="entry name" value="AAA_12"/>
    <property type="match status" value="1"/>
</dbReference>
<dbReference type="Gene3D" id="1.10.533.10">
    <property type="entry name" value="Death Domain, Fas"/>
    <property type="match status" value="1"/>
</dbReference>
<dbReference type="InterPro" id="IPR045055">
    <property type="entry name" value="DNA2/NAM7-like"/>
</dbReference>
<sequence>MSEDSFEDQLQAILKECNITPEDLKRPFPLKDAVVIAKDFSEWRLTNGHLNITLDEVRAIEENNKNDEELMRKSYMEKWIRKNGEKANYGMLLEALKLISRMDLVEKTIFLLSKQIKKGNLDAPDDGLASDSGGEVKEEDMRFLCGCGECSLSSFLKNGCPNPWENSRFPLLNVKKLSKRLRLELLARLDKDAEQISLDFSSLMVDVYRCLKDIDVKELVLYLMPQQKFLYMDENDRKELFSKLKTAKDAGEVLTLLAESYMSWFNHPLLGTIAKKFNACKADYDKYVNEVFNPYIKRCLFEVPSSIDERPVGSGKFVLKVTTSHHLEHKDKTKAEILLPLRRHVSEACGISIDSFDICSYNKGCLRVEVAVPLALLEEIFPLPTEVCSMLSSFAYEGARIKSVLFREHHHAISEKKFPDSTPISIGDTSFRDCGHVFAIPGKKLPDSTFMSTTVLTDIINSFASLIVELYKSIKNKFSEAKLYLQTSIYVFQNRAHPGQLFEGIESEIKNAETAADLTIALNSFWSFFNYFLLYKMIRKFCSSDVITTTLSKYVNFIEEVPPGQYPPLIQPFTKGECFHTDLLILKLRESTINGDILYQIHRSVARWLVIESHALLLKRIKKGTNELEFLIPKCLAVTSDMPFPPQLLELPVLSISFQEQVIECSEKRSKIESEVESGFHSGSTEDESSSYMAESESDNSGMHIHHQSKSLWVRKMKVKPPVPVQSTEHFLAFQYNPNAPPFIPQAGPIYGDLLPAFDFYQRPSAQLHNVTNEVLESLQNEEAASELHSHTRLKTFQELENWKISFQSRLENTTLQETEVEAELTVANYRNKFYYLLCYEESAHIRLLNEKCNGEYNFILMEKKSGVYVASIKGMDGNRIQYATQASEAVFILDCETREEICKADVLPINYHSINDELLLQLSSSAMATFKQRIGKDSCKIYAEFEVKHNYFDTLHKAVVDIPHSMILKVVPSQESTPKSLSMKCKAKPRHKKHLNLDDTGQMQALDLILNSSSSVPVIVTGPFGSGKTKLLGHAAYEFVNDGLAFKKPTRVLICAHHYYTIETITKILAQELQMKPGVTVVKIVPNDFKRESSNIVYCNISNFTTDVKRGRYFHDQILVVITTYTMSLQVASVLSSNYCPFRFTHILLDEAAQVREPECIAALALGDKTTKVVLAGDSKQDGPSVVVLGDIARENGLKMSLLERLERQYDEIGGTLPLIHLDVNYRCHPMLTQFLAEVVYKYPIKSAANCSTRTACPCLFHCCHINSDVPSNAIAMEIEAKAVISWLEKLESEAKIPKDKIFEDNICVVSSFRKQLNIIQKEMKGKFEHVSLKPTYTIQGHEYNIVIISTYEPLEVDGRCSDSTKTLVNPGIFNTVVSRSKQCVIAVGNPFRLLDAEERMGVTSKCWKEYIKFCIDNNTMNYSPGLEVEAKFLKAKVGIDPSHQLGRSHSVDCKPSSLPFERTLSDSTGTGTKKVKSSEKGSKSTLGVPDTISKQSKPTKTSLGTSKHKKDKESPMKMSISSEEAKKIKSTLKPEQKHPLKKGYSEHETDIRNPKHEDVQHSPMTDMRFVDQSKLTAYRKPDLVDSFFASGGKQRKKKKQKKNSKATIDFDPFFHEPLVIETEPDSKSVMANTSSNFVKPGLSYADASKPKKAFTN</sequence>
<dbReference type="SUPFAM" id="SSF47986">
    <property type="entry name" value="DEATH domain"/>
    <property type="match status" value="1"/>
</dbReference>
<feature type="region of interest" description="Disordered" evidence="1">
    <location>
        <begin position="1628"/>
        <end position="1658"/>
    </location>
</feature>
<dbReference type="InterPro" id="IPR000488">
    <property type="entry name" value="Death_dom"/>
</dbReference>
<dbReference type="KEGG" id="aqu:109580354"/>
<evidence type="ECO:0000256" key="1">
    <source>
        <dbReference type="SAM" id="MobiDB-lite"/>
    </source>
</evidence>
<dbReference type="Gene3D" id="3.40.50.300">
    <property type="entry name" value="P-loop containing nucleotide triphosphate hydrolases"/>
    <property type="match status" value="2"/>
</dbReference>